<name>A0A1I7PJA3_HELPO</name>
<evidence type="ECO:0000256" key="8">
    <source>
        <dbReference type="SAM" id="Phobius"/>
    </source>
</evidence>
<evidence type="ECO:0000256" key="1">
    <source>
        <dbReference type="ARBA" id="ARBA00004141"/>
    </source>
</evidence>
<evidence type="ECO:0000313" key="9">
    <source>
        <dbReference type="EMBL" id="AOS89752.1"/>
    </source>
</evidence>
<gene>
    <name evidence="9" type="primary">AQP4</name>
</gene>
<comment type="subcellular location">
    <subcellularLocation>
        <location evidence="1">Membrane</location>
        <topology evidence="1">Multi-pass membrane protein</topology>
    </subcellularLocation>
</comment>
<evidence type="ECO:0000256" key="6">
    <source>
        <dbReference type="RuleBase" id="RU000477"/>
    </source>
</evidence>
<organism evidence="9">
    <name type="scientific">Helix pomatia</name>
    <name type="common">Roman snail</name>
    <name type="synonym">Edible snail</name>
    <dbReference type="NCBI Taxonomy" id="6536"/>
    <lineage>
        <taxon>Eukaryota</taxon>
        <taxon>Metazoa</taxon>
        <taxon>Spiralia</taxon>
        <taxon>Lophotrochozoa</taxon>
        <taxon>Mollusca</taxon>
        <taxon>Gastropoda</taxon>
        <taxon>Heterobranchia</taxon>
        <taxon>Euthyneura</taxon>
        <taxon>Panpulmonata</taxon>
        <taxon>Eupulmonata</taxon>
        <taxon>Stylommatophora</taxon>
        <taxon>Helicina</taxon>
        <taxon>Helicoidea</taxon>
        <taxon>Helicidae</taxon>
        <taxon>Helix</taxon>
    </lineage>
</organism>
<feature type="transmembrane region" description="Helical" evidence="8">
    <location>
        <begin position="94"/>
        <end position="115"/>
    </location>
</feature>
<dbReference type="AlphaFoldDB" id="A0A1I7PJA3"/>
<dbReference type="SUPFAM" id="SSF81338">
    <property type="entry name" value="Aquaporin-like"/>
    <property type="match status" value="1"/>
</dbReference>
<keyword evidence="5 8" id="KW-0472">Membrane</keyword>
<evidence type="ECO:0000256" key="7">
    <source>
        <dbReference type="SAM" id="MobiDB-lite"/>
    </source>
</evidence>
<dbReference type="CDD" id="cd00333">
    <property type="entry name" value="MIP"/>
    <property type="match status" value="1"/>
</dbReference>
<evidence type="ECO:0000256" key="4">
    <source>
        <dbReference type="ARBA" id="ARBA00022989"/>
    </source>
</evidence>
<accession>A0A1I7PJA3</accession>
<dbReference type="Gene3D" id="1.20.1080.10">
    <property type="entry name" value="Glycerol uptake facilitator protein"/>
    <property type="match status" value="1"/>
</dbReference>
<evidence type="ECO:0000256" key="2">
    <source>
        <dbReference type="ARBA" id="ARBA00006175"/>
    </source>
</evidence>
<evidence type="ECO:0000256" key="3">
    <source>
        <dbReference type="ARBA" id="ARBA00022692"/>
    </source>
</evidence>
<feature type="transmembrane region" description="Helical" evidence="8">
    <location>
        <begin position="20"/>
        <end position="40"/>
    </location>
</feature>
<keyword evidence="6" id="KW-0813">Transport</keyword>
<dbReference type="PANTHER" id="PTHR19139">
    <property type="entry name" value="AQUAPORIN TRANSPORTER"/>
    <property type="match status" value="1"/>
</dbReference>
<dbReference type="InterPro" id="IPR000425">
    <property type="entry name" value="MIP"/>
</dbReference>
<dbReference type="GO" id="GO:0005886">
    <property type="term" value="C:plasma membrane"/>
    <property type="evidence" value="ECO:0007669"/>
    <property type="project" value="TreeGrafter"/>
</dbReference>
<dbReference type="Pfam" id="PF00230">
    <property type="entry name" value="MIP"/>
    <property type="match status" value="1"/>
</dbReference>
<feature type="transmembrane region" description="Helical" evidence="8">
    <location>
        <begin position="52"/>
        <end position="74"/>
    </location>
</feature>
<sequence length="290" mass="30797">MIDILGFHEIRTGKFVKAVLAEFVATAILIIAGCGSCVTMDEGKPLSTLTTSLTFGMTVAFIVYTFNHVSGAHINPVVTMGFLITGHTKVVKTIAYTVAQCGGAIAGSAVIWYLVPPGWRGTIGSTVFAEGVTLGQGFVIEATSTCFLMLGVLASADNHRTDHGGSTSLTIGLVVFTQSAWAGKPTGCSMNPARSLGPAVLSGTWANHWVYWAAPAFGSILGSLFYHHVLAESPPEVSTSIQGTPLTDVSHREAEKRQHLTERTPVIDKNHSKRYQKQGFSNPAMDLVSS</sequence>
<keyword evidence="3 6" id="KW-0812">Transmembrane</keyword>
<dbReference type="InterPro" id="IPR034294">
    <property type="entry name" value="Aquaporin_transptr"/>
</dbReference>
<evidence type="ECO:0000256" key="5">
    <source>
        <dbReference type="ARBA" id="ARBA00023136"/>
    </source>
</evidence>
<feature type="region of interest" description="Disordered" evidence="7">
    <location>
        <begin position="236"/>
        <end position="290"/>
    </location>
</feature>
<dbReference type="InterPro" id="IPR023271">
    <property type="entry name" value="Aquaporin-like"/>
</dbReference>
<proteinExistence type="evidence at transcript level"/>
<dbReference type="GO" id="GO:0015250">
    <property type="term" value="F:water channel activity"/>
    <property type="evidence" value="ECO:0007669"/>
    <property type="project" value="TreeGrafter"/>
</dbReference>
<keyword evidence="4 8" id="KW-1133">Transmembrane helix</keyword>
<protein>
    <submittedName>
        <fullName evidence="9">Aquaporin</fullName>
    </submittedName>
</protein>
<dbReference type="EMBL" id="KX384880">
    <property type="protein sequence ID" value="AOS89752.1"/>
    <property type="molecule type" value="mRNA"/>
</dbReference>
<reference evidence="9" key="1">
    <citation type="journal article" date="2016" name="Eur. J. Cell Biol.">
        <title>Putative new groups of invertebrate water channels based on the snail Helix pomatia L. (Helicidae) MIP protein identification and phylogenetic analysis.</title>
        <authorList>
            <person name="Kosicka E."/>
            <person name="Grobys D."/>
            <person name="Kmita H."/>
            <person name="Lesicki A."/>
            <person name="Pienkowska J.R."/>
        </authorList>
    </citation>
    <scope>NUCLEOTIDE SEQUENCE</scope>
</reference>
<feature type="compositionally biased region" description="Basic and acidic residues" evidence="7">
    <location>
        <begin position="249"/>
        <end position="270"/>
    </location>
</feature>
<dbReference type="PRINTS" id="PR00783">
    <property type="entry name" value="MINTRINSICP"/>
</dbReference>
<dbReference type="PANTHER" id="PTHR19139:SF199">
    <property type="entry name" value="MIP17260P"/>
    <property type="match status" value="1"/>
</dbReference>
<comment type="similarity">
    <text evidence="2 6">Belongs to the MIP/aquaporin (TC 1.A.8) family.</text>
</comment>
<feature type="compositionally biased region" description="Polar residues" evidence="7">
    <location>
        <begin position="236"/>
        <end position="247"/>
    </location>
</feature>